<feature type="region of interest" description="Disordered" evidence="1">
    <location>
        <begin position="629"/>
        <end position="650"/>
    </location>
</feature>
<dbReference type="Pfam" id="PF09848">
    <property type="entry name" value="SLFN-g3_helicase"/>
    <property type="match status" value="1"/>
</dbReference>
<keyword evidence="5" id="KW-1185">Reference proteome</keyword>
<evidence type="ECO:0000256" key="1">
    <source>
        <dbReference type="SAM" id="MobiDB-lite"/>
    </source>
</evidence>
<proteinExistence type="predicted"/>
<dbReference type="SMART" id="SM00487">
    <property type="entry name" value="DEXDc"/>
    <property type="match status" value="1"/>
</dbReference>
<reference evidence="4 6" key="3">
    <citation type="submission" date="2018-06" db="EMBL/GenBank/DDBJ databases">
        <authorList>
            <consortium name="Pathogen Informatics"/>
            <person name="Doyle S."/>
        </authorList>
    </citation>
    <scope>NUCLEOTIDE SEQUENCE [LARGE SCALE GENOMIC DNA]</scope>
    <source>
        <strain evidence="4 6">NCTC2665</strain>
    </source>
</reference>
<dbReference type="EnsemblBacteria" id="ACS31443">
    <property type="protein sequence ID" value="ACS31443"/>
    <property type="gene ID" value="Mlut_19650"/>
</dbReference>
<evidence type="ECO:0000313" key="6">
    <source>
        <dbReference type="Proteomes" id="UP000248985"/>
    </source>
</evidence>
<dbReference type="InterPro" id="IPR000305">
    <property type="entry name" value="GIY-YIG_endonuc"/>
</dbReference>
<feature type="compositionally biased region" description="Basic and acidic residues" evidence="1">
    <location>
        <begin position="632"/>
        <end position="642"/>
    </location>
</feature>
<dbReference type="Proteomes" id="UP000000738">
    <property type="component" value="Chromosome"/>
</dbReference>
<organism evidence="3 5">
    <name type="scientific">Micrococcus luteus (strain ATCC 4698 / DSM 20030 / JCM 1464 / CCM 169 / CCUG 5858 / IAM 1056 / NBRC 3333 / NCIMB 9278 / NCTC 2665 / VKM Ac-2230)</name>
    <name type="common">Micrococcus lysodeikticus</name>
    <dbReference type="NCBI Taxonomy" id="465515"/>
    <lineage>
        <taxon>Bacteria</taxon>
        <taxon>Bacillati</taxon>
        <taxon>Actinomycetota</taxon>
        <taxon>Actinomycetes</taxon>
        <taxon>Micrococcales</taxon>
        <taxon>Micrococcaceae</taxon>
        <taxon>Micrococcus</taxon>
    </lineage>
</organism>
<dbReference type="SMART" id="SM00382">
    <property type="entry name" value="AAA"/>
    <property type="match status" value="1"/>
</dbReference>
<dbReference type="EMBL" id="LS483396">
    <property type="protein sequence ID" value="SQG47871.1"/>
    <property type="molecule type" value="Genomic_DNA"/>
</dbReference>
<dbReference type="InterPro" id="IPR003593">
    <property type="entry name" value="AAA+_ATPase"/>
</dbReference>
<reference evidence="5" key="2">
    <citation type="journal article" date="2010" name="J. Bacteriol.">
        <title>Genome sequence of the Fleming strain of Micrococcus luteus, a simple free-living actinobacterium.</title>
        <authorList>
            <person name="Young M."/>
            <person name="Artsatbanov V."/>
            <person name="Beller H.R."/>
            <person name="Chandra G."/>
            <person name="Chater K.F."/>
            <person name="Dover L.G."/>
            <person name="Goh E.B."/>
            <person name="Kahan T."/>
            <person name="Kaprelyants A.S."/>
            <person name="Kyrpides N."/>
            <person name="Lapidus A."/>
            <person name="Lowry S.R."/>
            <person name="Lykidis A."/>
            <person name="Mahillon J."/>
            <person name="Markowitz V."/>
            <person name="Mavromatis K."/>
            <person name="Mukamolova G.V."/>
            <person name="Oren A."/>
            <person name="Rokem J.S."/>
            <person name="Smith M.C."/>
            <person name="Young D.I."/>
            <person name="Greenblatt C.L."/>
        </authorList>
    </citation>
    <scope>NUCLEOTIDE SEQUENCE [LARGE SCALE GENOMIC DNA]</scope>
    <source>
        <strain evidence="5">ATCC 4698 / DSM 20030 / JCM 1464 / NBRC 3333 / NCIMB 9278 / NCTC 2665 / VKM Ac-2230</strain>
    </source>
</reference>
<dbReference type="STRING" id="465515.Mlut_19650"/>
<dbReference type="eggNOG" id="COG3410">
    <property type="taxonomic scope" value="Bacteria"/>
</dbReference>
<accession>C5C6V5</accession>
<reference evidence="3" key="1">
    <citation type="submission" date="2009-05" db="EMBL/GenBank/DDBJ databases">
        <title>Complete sequence of Micrococcus luteus NCTC 2665.</title>
        <authorList>
            <consortium name="US DOE Joint Genome Institute"/>
            <person name="Lucas S."/>
            <person name="Copeland A."/>
            <person name="Lapidus A."/>
            <person name="Glavina del Rio T."/>
            <person name="Dalin E."/>
            <person name="Tice H."/>
            <person name="Bruce D."/>
            <person name="Goodwin L."/>
            <person name="Pitluck S."/>
            <person name="Lowry S."/>
            <person name="Larimer F."/>
            <person name="Land M."/>
            <person name="Hauser L."/>
            <person name="Kyrpides N."/>
            <person name="Lykidis A."/>
            <person name="Young M."/>
            <person name="Greenblatt C."/>
        </authorList>
    </citation>
    <scope>NUCLEOTIDE SEQUENCE</scope>
    <source>
        <strain evidence="3">NCTC 2665</strain>
    </source>
</reference>
<dbReference type="GeneID" id="93343820"/>
<dbReference type="CDD" id="cd10439">
    <property type="entry name" value="GIY-YIG_COG3410"/>
    <property type="match status" value="1"/>
</dbReference>
<dbReference type="eggNOG" id="COG0507">
    <property type="taxonomic scope" value="Bacteria"/>
</dbReference>
<evidence type="ECO:0000259" key="2">
    <source>
        <dbReference type="PROSITE" id="PS50164"/>
    </source>
</evidence>
<dbReference type="PATRIC" id="fig|465515.4.peg.1902"/>
<evidence type="ECO:0000313" key="4">
    <source>
        <dbReference type="EMBL" id="SQG47871.1"/>
    </source>
</evidence>
<dbReference type="HOGENOM" id="CLU_009521_1_0_11"/>
<dbReference type="InterPro" id="IPR027417">
    <property type="entry name" value="P-loop_NTPase"/>
</dbReference>
<sequence length="650" mass="73749">MTDHNPGYTLERLPFKGALPPEQEKNARMRDWPAVYVIDNEKQVYVGETTNVVARRGQHHMDPRKARLTTMRVVLHDEFNKSAALDLERYLIQMLSGDGAREVLNRNAGMTESDYYDRTRYQEMFAAIFERLRAEKVFSRSREQILNSTLFKLSPFKVLTPEQEASLRHIIQLLVADDDVDRGPLVIQGGPGTGKTVVGVFLAKLLVDLANLTEEDVEVDLSSDHDFFDLFTHANRNALLRSTEGRGLRIGIVVPQQSLRQSLKRVFRRTPGLHPSMVLSVWNVGDAEERYDILIVDEAHRLGLRSAQSNGSLNNKYTAINQRLFGDDDVSHTQLDWITQQARDVVLLVDPRQTVRPADLDAATMDALLARAHAEHRHHALVSQLRVKASDSYVDFFGKLLRGEHPPAPDLGEYDLRLFTDFGAMREAIRARDTEFTLARLAAGFAWKWQSKGFRKDPSKPDWDIELDGVRMPWNVADTDWVDSPGSLDEIGSIHTLQGYDLNYAGVVIGPDLQWDDTAQRVVFSRADYADTGGKKNNGYLSRTYSDEDLREYVINIYNVLLTRGVRGTYLYVVDPDLHEQFARWFPGIDEPDVTSAPFGVPPGGRPGEVLRAVDVGYTAEAEFIASTDDLEQARRRAEELRRSRKRTRE</sequence>
<dbReference type="InterPro" id="IPR018647">
    <property type="entry name" value="SLFN_3-like_DNA/RNA_helicase"/>
</dbReference>
<dbReference type="KEGG" id="mlu:Mlut_19650"/>
<dbReference type="EMBL" id="CP001628">
    <property type="protein sequence ID" value="ACS31443.1"/>
    <property type="molecule type" value="Genomic_DNA"/>
</dbReference>
<dbReference type="RefSeq" id="WP_010080150.1">
    <property type="nucleotide sequence ID" value="NC_012803.1"/>
</dbReference>
<feature type="region of interest" description="Disordered" evidence="1">
    <location>
        <begin position="1"/>
        <end position="26"/>
    </location>
</feature>
<dbReference type="PROSITE" id="PS50164">
    <property type="entry name" value="GIY_YIG"/>
    <property type="match status" value="1"/>
</dbReference>
<dbReference type="InterPro" id="IPR014001">
    <property type="entry name" value="Helicase_ATP-bd"/>
</dbReference>
<dbReference type="Gene3D" id="3.40.50.300">
    <property type="entry name" value="P-loop containing nucleotide triphosphate hydrolases"/>
    <property type="match status" value="1"/>
</dbReference>
<dbReference type="Proteomes" id="UP000248985">
    <property type="component" value="Chromosome 1"/>
</dbReference>
<feature type="domain" description="GIY-YIG" evidence="2">
    <location>
        <begin position="31"/>
        <end position="106"/>
    </location>
</feature>
<evidence type="ECO:0000313" key="5">
    <source>
        <dbReference type="Proteomes" id="UP000000738"/>
    </source>
</evidence>
<dbReference type="AlphaFoldDB" id="C5C6V5"/>
<name>C5C6V5_MICLC</name>
<protein>
    <submittedName>
        <fullName evidence="3">Uncharacterized conserved protein</fullName>
    </submittedName>
</protein>
<evidence type="ECO:0000313" key="3">
    <source>
        <dbReference type="EMBL" id="ACS31443.1"/>
    </source>
</evidence>
<dbReference type="SUPFAM" id="SSF52540">
    <property type="entry name" value="P-loop containing nucleoside triphosphate hydrolases"/>
    <property type="match status" value="1"/>
</dbReference>
<gene>
    <name evidence="3" type="ordered locus">Mlut_19650</name>
    <name evidence="4" type="ORF">NCTC2665_00639</name>
</gene>